<dbReference type="CDD" id="cd00140">
    <property type="entry name" value="beta_clamp"/>
    <property type="match status" value="1"/>
</dbReference>
<dbReference type="InterPro" id="IPR022635">
    <property type="entry name" value="DNA_polIII_beta_C"/>
</dbReference>
<proteinExistence type="inferred from homology"/>
<evidence type="ECO:0000259" key="11">
    <source>
        <dbReference type="Pfam" id="PF00712"/>
    </source>
</evidence>
<comment type="subcellular location">
    <subcellularLocation>
        <location evidence="1 10">Cytoplasm</location>
    </subcellularLocation>
</comment>
<reference evidence="14" key="1">
    <citation type="submission" date="2020-10" db="EMBL/GenBank/DDBJ databases">
        <authorList>
            <person name="Gilroy R."/>
        </authorList>
    </citation>
    <scope>NUCLEOTIDE SEQUENCE</scope>
    <source>
        <strain evidence="14">18911</strain>
    </source>
</reference>
<dbReference type="InterPro" id="IPR046938">
    <property type="entry name" value="DNA_clamp_sf"/>
</dbReference>
<feature type="domain" description="DNA polymerase III beta sliding clamp C-terminal" evidence="13">
    <location>
        <begin position="245"/>
        <end position="364"/>
    </location>
</feature>
<dbReference type="GO" id="GO:0008408">
    <property type="term" value="F:3'-5' exonuclease activity"/>
    <property type="evidence" value="ECO:0007669"/>
    <property type="project" value="InterPro"/>
</dbReference>
<organism evidence="14 15">
    <name type="scientific">Candidatus Stercoripulliclostridium merdigallinarum</name>
    <dbReference type="NCBI Taxonomy" id="2840951"/>
    <lineage>
        <taxon>Bacteria</taxon>
        <taxon>Bacillati</taxon>
        <taxon>Bacillota</taxon>
        <taxon>Clostridia</taxon>
        <taxon>Eubacteriales</taxon>
        <taxon>Candidatus Stercoripulliclostridium</taxon>
    </lineage>
</organism>
<evidence type="ECO:0000259" key="13">
    <source>
        <dbReference type="Pfam" id="PF02768"/>
    </source>
</evidence>
<dbReference type="GO" id="GO:0005737">
    <property type="term" value="C:cytoplasm"/>
    <property type="evidence" value="ECO:0007669"/>
    <property type="project" value="UniProtKB-SubCell"/>
</dbReference>
<dbReference type="InterPro" id="IPR001001">
    <property type="entry name" value="DNA_polIII_beta"/>
</dbReference>
<evidence type="ECO:0000256" key="7">
    <source>
        <dbReference type="ARBA" id="ARBA00022705"/>
    </source>
</evidence>
<gene>
    <name evidence="14" type="primary">dnaN</name>
    <name evidence="14" type="ORF">IAB05_00510</name>
</gene>
<evidence type="ECO:0000256" key="4">
    <source>
        <dbReference type="ARBA" id="ARBA00022490"/>
    </source>
</evidence>
<dbReference type="SUPFAM" id="SSF55979">
    <property type="entry name" value="DNA clamp"/>
    <property type="match status" value="3"/>
</dbReference>
<evidence type="ECO:0000256" key="1">
    <source>
        <dbReference type="ARBA" id="ARBA00004496"/>
    </source>
</evidence>
<dbReference type="InterPro" id="IPR022634">
    <property type="entry name" value="DNA_polIII_beta_N"/>
</dbReference>
<dbReference type="Gene3D" id="3.10.150.10">
    <property type="entry name" value="DNA Polymerase III, subunit A, domain 2"/>
    <property type="match status" value="1"/>
</dbReference>
<evidence type="ECO:0000256" key="10">
    <source>
        <dbReference type="PIRNR" id="PIRNR000804"/>
    </source>
</evidence>
<evidence type="ECO:0000256" key="6">
    <source>
        <dbReference type="ARBA" id="ARBA00022695"/>
    </source>
</evidence>
<keyword evidence="6 10" id="KW-0548">Nucleotidyltransferase</keyword>
<dbReference type="Proteomes" id="UP000824094">
    <property type="component" value="Unassembled WGS sequence"/>
</dbReference>
<dbReference type="PANTHER" id="PTHR30478:SF0">
    <property type="entry name" value="BETA SLIDING CLAMP"/>
    <property type="match status" value="1"/>
</dbReference>
<keyword evidence="7 10" id="KW-0235">DNA replication</keyword>
<name>A0A9D1MGG1_9FIRM</name>
<evidence type="ECO:0000313" key="14">
    <source>
        <dbReference type="EMBL" id="HIU59852.1"/>
    </source>
</evidence>
<evidence type="ECO:0000259" key="12">
    <source>
        <dbReference type="Pfam" id="PF02767"/>
    </source>
</evidence>
<dbReference type="Pfam" id="PF02767">
    <property type="entry name" value="DNA_pol3_beta_2"/>
    <property type="match status" value="1"/>
</dbReference>
<accession>A0A9D1MGG1</accession>
<comment type="caution">
    <text evidence="14">The sequence shown here is derived from an EMBL/GenBank/DDBJ whole genome shotgun (WGS) entry which is preliminary data.</text>
</comment>
<reference evidence="14" key="2">
    <citation type="journal article" date="2021" name="PeerJ">
        <title>Extensive microbial diversity within the chicken gut microbiome revealed by metagenomics and culture.</title>
        <authorList>
            <person name="Gilroy R."/>
            <person name="Ravi A."/>
            <person name="Getino M."/>
            <person name="Pursley I."/>
            <person name="Horton D.L."/>
            <person name="Alikhan N.F."/>
            <person name="Baker D."/>
            <person name="Gharbi K."/>
            <person name="Hall N."/>
            <person name="Watson M."/>
            <person name="Adriaenssens E.M."/>
            <person name="Foster-Nyarko E."/>
            <person name="Jarju S."/>
            <person name="Secka A."/>
            <person name="Antonio M."/>
            <person name="Oren A."/>
            <person name="Chaudhuri R.R."/>
            <person name="La Ragione R."/>
            <person name="Hildebrand F."/>
            <person name="Pallen M.J."/>
        </authorList>
    </citation>
    <scope>NUCLEOTIDE SEQUENCE</scope>
    <source>
        <strain evidence="14">18911</strain>
    </source>
</reference>
<dbReference type="GO" id="GO:0003677">
    <property type="term" value="F:DNA binding"/>
    <property type="evidence" value="ECO:0007669"/>
    <property type="project" value="UniProtKB-UniRule"/>
</dbReference>
<evidence type="ECO:0000313" key="15">
    <source>
        <dbReference type="Proteomes" id="UP000824094"/>
    </source>
</evidence>
<evidence type="ECO:0000256" key="2">
    <source>
        <dbReference type="ARBA" id="ARBA00010752"/>
    </source>
</evidence>
<comment type="function">
    <text evidence="10">Confers DNA tethering and processivity to DNA polymerases and other proteins. Acts as a clamp, forming a ring around DNA (a reaction catalyzed by the clamp-loading complex) which diffuses in an ATP-independent manner freely and bidirectionally along dsDNA. Initially characterized for its ability to contact the catalytic subunit of DNA polymerase III (Pol III), a complex, multichain enzyme responsible for most of the replicative synthesis in bacteria; Pol III exhibits 3'-5' exonuclease proofreading activity. The beta chain is required for initiation of replication as well as for processivity of DNA replication.</text>
</comment>
<dbReference type="Gene3D" id="3.70.10.10">
    <property type="match status" value="1"/>
</dbReference>
<dbReference type="NCBIfam" id="TIGR00663">
    <property type="entry name" value="dnan"/>
    <property type="match status" value="1"/>
</dbReference>
<evidence type="ECO:0000256" key="5">
    <source>
        <dbReference type="ARBA" id="ARBA00022679"/>
    </source>
</evidence>
<dbReference type="PANTHER" id="PTHR30478">
    <property type="entry name" value="DNA POLYMERASE III SUBUNIT BETA"/>
    <property type="match status" value="1"/>
</dbReference>
<dbReference type="SMART" id="SM00480">
    <property type="entry name" value="POL3Bc"/>
    <property type="match status" value="1"/>
</dbReference>
<keyword evidence="8 10" id="KW-0239">DNA-directed DNA polymerase</keyword>
<evidence type="ECO:0000256" key="3">
    <source>
        <dbReference type="ARBA" id="ARBA00021035"/>
    </source>
</evidence>
<dbReference type="AlphaFoldDB" id="A0A9D1MGG1"/>
<feature type="domain" description="DNA polymerase III beta sliding clamp N-terminal" evidence="11">
    <location>
        <begin position="1"/>
        <end position="115"/>
    </location>
</feature>
<feature type="domain" description="DNA polymerase III beta sliding clamp central" evidence="12">
    <location>
        <begin position="129"/>
        <end position="239"/>
    </location>
</feature>
<dbReference type="GO" id="GO:0009360">
    <property type="term" value="C:DNA polymerase III complex"/>
    <property type="evidence" value="ECO:0007669"/>
    <property type="project" value="InterPro"/>
</dbReference>
<dbReference type="GO" id="GO:0003887">
    <property type="term" value="F:DNA-directed DNA polymerase activity"/>
    <property type="evidence" value="ECO:0007669"/>
    <property type="project" value="UniProtKB-UniRule"/>
</dbReference>
<dbReference type="Pfam" id="PF02768">
    <property type="entry name" value="DNA_pol3_beta_3"/>
    <property type="match status" value="1"/>
</dbReference>
<dbReference type="Pfam" id="PF00712">
    <property type="entry name" value="DNA_pol3_beta"/>
    <property type="match status" value="1"/>
</dbReference>
<evidence type="ECO:0000256" key="9">
    <source>
        <dbReference type="ARBA" id="ARBA00023125"/>
    </source>
</evidence>
<dbReference type="PIRSF" id="PIRSF000804">
    <property type="entry name" value="DNA_pol_III_b"/>
    <property type="match status" value="1"/>
</dbReference>
<comment type="similarity">
    <text evidence="2 10">Belongs to the beta sliding clamp family.</text>
</comment>
<keyword evidence="4 10" id="KW-0963">Cytoplasm</keyword>
<dbReference type="EMBL" id="DVNF01000018">
    <property type="protein sequence ID" value="HIU59852.1"/>
    <property type="molecule type" value="Genomic_DNA"/>
</dbReference>
<comment type="subunit">
    <text evidence="10">Forms a ring-shaped head-to-tail homodimer around DNA.</text>
</comment>
<dbReference type="GO" id="GO:0006271">
    <property type="term" value="P:DNA strand elongation involved in DNA replication"/>
    <property type="evidence" value="ECO:0007669"/>
    <property type="project" value="TreeGrafter"/>
</dbReference>
<protein>
    <recommendedName>
        <fullName evidence="3 10">Beta sliding clamp</fullName>
    </recommendedName>
</protein>
<keyword evidence="5 10" id="KW-0808">Transferase</keyword>
<keyword evidence="9" id="KW-0238">DNA-binding</keyword>
<sequence length="367" mass="40351">MKFICGTKELSDALNIVCKAISGKANIPILEGIKMSAYGDEVTLMATDLELYIRTKIKADIKLEGETVVTGRIFADFMRKVSDDEVTVEKYSSTLSVNYGENVSEFQCMDDDAYPEPRAIGGENGFTAKDKELKEVIDGVIFCASQDDTRAILRGCKFSIEGDELVAVALDGFRLAVTRCRVFGVTGEPDVVIPAKNLQEIVKIIGEDDMDVRVTADKNQVLFDLGSTLITTRLLEGEFYQYRKIVPQSSPGTSVMVNKEALTTSLDRASLVAKNKKNYVKLSVSGNTISIDSASEQGKIHESVACSAVEGKDLDIAFNTRFLFDAFSRIKEDFIKLSFYSSTAPALILPKEGDKYLYLVLPVRLVG</sequence>
<evidence type="ECO:0000256" key="8">
    <source>
        <dbReference type="ARBA" id="ARBA00022932"/>
    </source>
</evidence>
<dbReference type="InterPro" id="IPR022637">
    <property type="entry name" value="DNA_polIII_beta_cen"/>
</dbReference>